<comment type="caution">
    <text evidence="2">The sequence shown here is derived from an EMBL/GenBank/DDBJ whole genome shotgun (WGS) entry which is preliminary data.</text>
</comment>
<proteinExistence type="predicted"/>
<evidence type="ECO:0000256" key="1">
    <source>
        <dbReference type="SAM" id="MobiDB-lite"/>
    </source>
</evidence>
<organism evidence="2 3">
    <name type="scientific">Chryseobacterium taihuense</name>
    <dbReference type="NCBI Taxonomy" id="1141221"/>
    <lineage>
        <taxon>Bacteria</taxon>
        <taxon>Pseudomonadati</taxon>
        <taxon>Bacteroidota</taxon>
        <taxon>Flavobacteriia</taxon>
        <taxon>Flavobacteriales</taxon>
        <taxon>Weeksellaceae</taxon>
        <taxon>Chryseobacterium group</taxon>
        <taxon>Chryseobacterium</taxon>
    </lineage>
</organism>
<dbReference type="RefSeq" id="WP_089741491.1">
    <property type="nucleotide sequence ID" value="NZ_FNHD01000002.1"/>
</dbReference>
<feature type="region of interest" description="Disordered" evidence="1">
    <location>
        <begin position="512"/>
        <end position="540"/>
    </location>
</feature>
<sequence length="724" mass="83069">MNNRVLELLKNPKIIQSEDLSLLKEEINSSPYIQNIRALHLYGVHLFDRENYQKELSTTAAYTTDKKILYQLINGKLQQQPSIPDVNEETKAVERDNITEKIKHDYEAVSQDLIAPKPEIKHILVNGERNRILYEGEENFLNDENSETIDLESTLESGVIITQKREIPTETQNTEEKNIQRTDLDEKQSASSSYAEISENLLSEEDQTQKNQRQNTFSEPEIEAVPENLNVETVIDEDAIDSEKVSDKINDKSELSFLKIESFEPENEATEETQGKVHISESEIEPIAENLNVETVIDEKTIDSEKVSDKVNDESELSFLKIESFEPESEVNAESLPEKEDHQEEWKVILNPETIINEDKIETPKIAEQIKDDAQLSFHGTESFLPEIKIETSHSEAQTKTESPKSSVNKYEEEMRRLIEEVEKRMKTQKKANIAETLKDEDEDSGNEISFAETQDFVIDKKEEKENTTSDSQQNISENINNDEENKVVNSSWKPMSFENNVPDALLNKKNEADKISEKESEIVKLQDDKSGVEEFKTVSEAEINNKTEAEEIETITDDESESGEVPVMNVSFFGSEISSLLINQENKKTEEKEQEVIADEPSKKAAADSNVPGFINTWQNWLKIDRTEEILKEKAIIKTKVIESFIENNPKISQLKDEVNFVVKEKTDDISHLMTETLANLYIEQKLYTKAINAFQILIGKHPHRKDYFEAKIQEIKDNRGKN</sequence>
<feature type="compositionally biased region" description="Basic and acidic residues" evidence="1">
    <location>
        <begin position="458"/>
        <end position="468"/>
    </location>
</feature>
<feature type="region of interest" description="Disordered" evidence="1">
    <location>
        <begin position="391"/>
        <end position="412"/>
    </location>
</feature>
<protein>
    <submittedName>
        <fullName evidence="2">Uncharacterized protein</fullName>
    </submittedName>
</protein>
<feature type="compositionally biased region" description="Basic and acidic residues" evidence="1">
    <location>
        <begin position="163"/>
        <end position="188"/>
    </location>
</feature>
<gene>
    <name evidence="2" type="ORF">SAMN05216273_10223</name>
</gene>
<dbReference type="Proteomes" id="UP000199242">
    <property type="component" value="Unassembled WGS sequence"/>
</dbReference>
<feature type="region of interest" description="Disordered" evidence="1">
    <location>
        <begin position="163"/>
        <end position="223"/>
    </location>
</feature>
<feature type="region of interest" description="Disordered" evidence="1">
    <location>
        <begin position="322"/>
        <end position="344"/>
    </location>
</feature>
<name>A0ABY0QQC8_9FLAO</name>
<feature type="region of interest" description="Disordered" evidence="1">
    <location>
        <begin position="263"/>
        <end position="283"/>
    </location>
</feature>
<dbReference type="EMBL" id="FNHD01000002">
    <property type="protein sequence ID" value="SDL51973.1"/>
    <property type="molecule type" value="Genomic_DNA"/>
</dbReference>
<feature type="region of interest" description="Disordered" evidence="1">
    <location>
        <begin position="426"/>
        <end position="496"/>
    </location>
</feature>
<reference evidence="2 3" key="1">
    <citation type="submission" date="2016-10" db="EMBL/GenBank/DDBJ databases">
        <authorList>
            <person name="Varghese N."/>
            <person name="Submissions S."/>
        </authorList>
    </citation>
    <scope>NUCLEOTIDE SEQUENCE [LARGE SCALE GENOMIC DNA]</scope>
    <source>
        <strain evidence="2 3">CGMCC 1.10941</strain>
    </source>
</reference>
<evidence type="ECO:0000313" key="2">
    <source>
        <dbReference type="EMBL" id="SDL51973.1"/>
    </source>
</evidence>
<accession>A0ABY0QQC8</accession>
<feature type="compositionally biased region" description="Low complexity" evidence="1">
    <location>
        <begin position="470"/>
        <end position="480"/>
    </location>
</feature>
<keyword evidence="3" id="KW-1185">Reference proteome</keyword>
<feature type="compositionally biased region" description="Basic and acidic residues" evidence="1">
    <location>
        <begin position="391"/>
        <end position="403"/>
    </location>
</feature>
<evidence type="ECO:0000313" key="3">
    <source>
        <dbReference type="Proteomes" id="UP000199242"/>
    </source>
</evidence>
<feature type="compositionally biased region" description="Polar residues" evidence="1">
    <location>
        <begin position="209"/>
        <end position="218"/>
    </location>
</feature>